<protein>
    <recommendedName>
        <fullName evidence="2">Fimbrillin family protein</fullName>
    </recommendedName>
</protein>
<organism evidence="1">
    <name type="scientific">Parabacteroides goldsteinii</name>
    <dbReference type="NCBI Taxonomy" id="328812"/>
    <lineage>
        <taxon>Bacteria</taxon>
        <taxon>Pseudomonadati</taxon>
        <taxon>Bacteroidota</taxon>
        <taxon>Bacteroidia</taxon>
        <taxon>Bacteroidales</taxon>
        <taxon>Tannerellaceae</taxon>
        <taxon>Parabacteroides</taxon>
    </lineage>
</organism>
<reference evidence="1" key="1">
    <citation type="journal article" date="2019" name="Nat. Med.">
        <title>A library of human gut bacterial isolates paired with longitudinal multiomics data enables mechanistic microbiome research.</title>
        <authorList>
            <person name="Poyet M."/>
            <person name="Groussin M."/>
            <person name="Gibbons S.M."/>
            <person name="Avila-Pacheco J."/>
            <person name="Jiang X."/>
            <person name="Kearney S.M."/>
            <person name="Perrotta A.R."/>
            <person name="Berdy B."/>
            <person name="Zhao S."/>
            <person name="Lieberman T.D."/>
            <person name="Swanson P.K."/>
            <person name="Smith M."/>
            <person name="Roesemann S."/>
            <person name="Alexander J.E."/>
            <person name="Rich S.A."/>
            <person name="Livny J."/>
            <person name="Vlamakis H."/>
            <person name="Clish C."/>
            <person name="Bullock K."/>
            <person name="Deik A."/>
            <person name="Scott J."/>
            <person name="Pierce K.A."/>
            <person name="Xavier R.J."/>
            <person name="Alm E.J."/>
        </authorList>
    </citation>
    <scope>NUCLEOTIDE SEQUENCE</scope>
    <source>
        <strain evidence="1">BIOML-A4</strain>
    </source>
</reference>
<evidence type="ECO:0008006" key="2">
    <source>
        <dbReference type="Google" id="ProtNLM"/>
    </source>
</evidence>
<dbReference type="EMBL" id="WKLP01000013">
    <property type="protein sequence ID" value="MRY11849.1"/>
    <property type="molecule type" value="Genomic_DNA"/>
</dbReference>
<sequence length="391" mass="41479">MKRDRIQLYLIVLLVGGLLAGCTAGTVEDVVPEASRPVELHFSKPDLGTPVLLSRAGEEAAVPAASATPLPEGATVRICGYLRGEEGTATAEVPFSTAQPSFEATYVVEKDGSLSPCLADDTGGQLPGTAGELVVRGGVYDFYAVSPARRLEKDAQGRYVMTAIPHKEDVMTSFARGVSVSRSSRVVTLETFRRQCALLVFNVAPSPENALPFDELYGTRLELSHISVSGATLIAGEDTGILPTGGENKAEATVVFESGEFVVVEAGSDPDGMGLNKTTGIVLPKNDRPFGVEIDVQRNHETATLKATIDQPITFDAGKRYVFTLEVKNDESCLNLKIIAWNAISFSDGEVGAPPGGSYPDPDIQEGIGTTITVARWTKIEWSDTDVGGGE</sequence>
<gene>
    <name evidence="1" type="ORF">GKE01_10245</name>
</gene>
<dbReference type="PROSITE" id="PS51257">
    <property type="entry name" value="PROKAR_LIPOPROTEIN"/>
    <property type="match status" value="1"/>
</dbReference>
<dbReference type="Gene3D" id="2.60.40.3730">
    <property type="entry name" value="Fimbrillin-like"/>
    <property type="match status" value="1"/>
</dbReference>
<name>A0A6G1ZD50_9BACT</name>
<proteinExistence type="predicted"/>
<dbReference type="Gene3D" id="2.60.40.2630">
    <property type="match status" value="1"/>
</dbReference>
<accession>A0A6G1ZD50</accession>
<dbReference type="InterPro" id="IPR029231">
    <property type="entry name" value="Mfa-like_2"/>
</dbReference>
<dbReference type="AlphaFoldDB" id="A0A6G1ZD50"/>
<evidence type="ECO:0000313" key="1">
    <source>
        <dbReference type="EMBL" id="MRY11849.1"/>
    </source>
</evidence>
<dbReference type="Pfam" id="PF15415">
    <property type="entry name" value="Mfa_like_2"/>
    <property type="match status" value="1"/>
</dbReference>
<dbReference type="CDD" id="cd13121">
    <property type="entry name" value="BF2867_like_C"/>
    <property type="match status" value="1"/>
</dbReference>
<dbReference type="RefSeq" id="WP_010803246.1">
    <property type="nucleotide sequence ID" value="NZ_CAJSYT010000009.1"/>
</dbReference>
<comment type="caution">
    <text evidence="1">The sequence shown here is derived from an EMBL/GenBank/DDBJ whole genome shotgun (WGS) entry which is preliminary data.</text>
</comment>